<feature type="transmembrane region" description="Helical" evidence="6">
    <location>
        <begin position="165"/>
        <end position="189"/>
    </location>
</feature>
<dbReference type="GO" id="GO:0005912">
    <property type="term" value="C:adherens junction"/>
    <property type="evidence" value="ECO:0007669"/>
    <property type="project" value="TreeGrafter"/>
</dbReference>
<sequence>KIYNLSASKPANRQAMRNCKGLIDSLMRYVEKCITAGTPDNQSLENCVCILHNLTYQLETEMPSLFTKINMLASYARSHSSSSDQSGFDYPVMEDNNPKGAGWLFHSKALQMYLNLLSSSERDATLEASCGALQNLTATDGLVRHQSVCVSMHLFIGWMQRKSRILLYFIFVLNNNALYYNMVYFILFITCTCSWVGHKPKIKDLILLYCGIYFNNNVIYNIIY</sequence>
<evidence type="ECO:0000256" key="4">
    <source>
        <dbReference type="ARBA" id="ARBA00022889"/>
    </source>
</evidence>
<dbReference type="Pfam" id="PF00514">
    <property type="entry name" value="Arm"/>
    <property type="match status" value="1"/>
</dbReference>
<dbReference type="Ensembl" id="ENSSGRT00000105292.1">
    <property type="protein sequence ID" value="ENSSGRP00000098964.1"/>
    <property type="gene ID" value="ENSSGRG00000049357.1"/>
</dbReference>
<keyword evidence="6" id="KW-0812">Transmembrane</keyword>
<dbReference type="PANTHER" id="PTHR10372:SF3">
    <property type="entry name" value="PLAKOPHILIN-1"/>
    <property type="match status" value="1"/>
</dbReference>
<dbReference type="SUPFAM" id="SSF48371">
    <property type="entry name" value="ARM repeat"/>
    <property type="match status" value="1"/>
</dbReference>
<protein>
    <submittedName>
        <fullName evidence="7">Plakophilin 1b</fullName>
    </submittedName>
</protein>
<dbReference type="InterPro" id="IPR016024">
    <property type="entry name" value="ARM-type_fold"/>
</dbReference>
<evidence type="ECO:0000256" key="3">
    <source>
        <dbReference type="ARBA" id="ARBA00022737"/>
    </source>
</evidence>
<reference evidence="7" key="1">
    <citation type="submission" date="2025-08" db="UniProtKB">
        <authorList>
            <consortium name="Ensembl"/>
        </authorList>
    </citation>
    <scope>IDENTIFICATION</scope>
</reference>
<evidence type="ECO:0000256" key="5">
    <source>
        <dbReference type="ARBA" id="ARBA00022949"/>
    </source>
</evidence>
<evidence type="ECO:0000313" key="8">
    <source>
        <dbReference type="Proteomes" id="UP000472262"/>
    </source>
</evidence>
<dbReference type="Gene3D" id="1.25.10.10">
    <property type="entry name" value="Leucine-rich Repeat Variant"/>
    <property type="match status" value="1"/>
</dbReference>
<keyword evidence="4" id="KW-0130">Cell adhesion</keyword>
<dbReference type="InterPro" id="IPR000225">
    <property type="entry name" value="Armadillo"/>
</dbReference>
<dbReference type="GO" id="GO:0005886">
    <property type="term" value="C:plasma membrane"/>
    <property type="evidence" value="ECO:0007669"/>
    <property type="project" value="TreeGrafter"/>
</dbReference>
<name>A0A672SAW1_SINGR</name>
<dbReference type="GO" id="GO:0098609">
    <property type="term" value="P:cell-cell adhesion"/>
    <property type="evidence" value="ECO:0007669"/>
    <property type="project" value="InterPro"/>
</dbReference>
<dbReference type="PANTHER" id="PTHR10372">
    <property type="entry name" value="PLAKOPHILLIN-RELATED"/>
    <property type="match status" value="1"/>
</dbReference>
<evidence type="ECO:0000256" key="2">
    <source>
        <dbReference type="ARBA" id="ARBA00005462"/>
    </source>
</evidence>
<dbReference type="AlphaFoldDB" id="A0A672SAW1"/>
<evidence type="ECO:0000313" key="7">
    <source>
        <dbReference type="Ensembl" id="ENSSGRP00000098964.1"/>
    </source>
</evidence>
<evidence type="ECO:0000256" key="1">
    <source>
        <dbReference type="ARBA" id="ARBA00004282"/>
    </source>
</evidence>
<comment type="similarity">
    <text evidence="2">Belongs to the beta-catenin family.</text>
</comment>
<proteinExistence type="inferred from homology"/>
<comment type="subcellular location">
    <subcellularLocation>
        <location evidence="1">Cell junction</location>
    </subcellularLocation>
</comment>
<dbReference type="Proteomes" id="UP000472262">
    <property type="component" value="Unassembled WGS sequence"/>
</dbReference>
<keyword evidence="6" id="KW-1133">Transmembrane helix</keyword>
<dbReference type="GO" id="GO:0005634">
    <property type="term" value="C:nucleus"/>
    <property type="evidence" value="ECO:0007669"/>
    <property type="project" value="TreeGrafter"/>
</dbReference>
<dbReference type="InterPro" id="IPR011989">
    <property type="entry name" value="ARM-like"/>
</dbReference>
<keyword evidence="8" id="KW-1185">Reference proteome</keyword>
<dbReference type="InterPro" id="IPR028435">
    <property type="entry name" value="Plakophilin/d_Catenin"/>
</dbReference>
<dbReference type="GO" id="GO:0048513">
    <property type="term" value="P:animal organ development"/>
    <property type="evidence" value="ECO:0007669"/>
    <property type="project" value="UniProtKB-ARBA"/>
</dbReference>
<keyword evidence="3" id="KW-0677">Repeat</keyword>
<keyword evidence="6" id="KW-0472">Membrane</keyword>
<evidence type="ECO:0000256" key="6">
    <source>
        <dbReference type="SAM" id="Phobius"/>
    </source>
</evidence>
<keyword evidence="5" id="KW-0965">Cell junction</keyword>
<dbReference type="GO" id="GO:0005737">
    <property type="term" value="C:cytoplasm"/>
    <property type="evidence" value="ECO:0007669"/>
    <property type="project" value="TreeGrafter"/>
</dbReference>
<reference evidence="7" key="2">
    <citation type="submission" date="2025-09" db="UniProtKB">
        <authorList>
            <consortium name="Ensembl"/>
        </authorList>
    </citation>
    <scope>IDENTIFICATION</scope>
</reference>
<accession>A0A672SAW1</accession>
<organism evidence="7 8">
    <name type="scientific">Sinocyclocheilus grahami</name>
    <name type="common">Dianchi golden-line fish</name>
    <name type="synonym">Barbus grahami</name>
    <dbReference type="NCBI Taxonomy" id="75366"/>
    <lineage>
        <taxon>Eukaryota</taxon>
        <taxon>Metazoa</taxon>
        <taxon>Chordata</taxon>
        <taxon>Craniata</taxon>
        <taxon>Vertebrata</taxon>
        <taxon>Euteleostomi</taxon>
        <taxon>Actinopterygii</taxon>
        <taxon>Neopterygii</taxon>
        <taxon>Teleostei</taxon>
        <taxon>Ostariophysi</taxon>
        <taxon>Cypriniformes</taxon>
        <taxon>Cyprinidae</taxon>
        <taxon>Cyprininae</taxon>
        <taxon>Sinocyclocheilus</taxon>
    </lineage>
</organism>